<feature type="compositionally biased region" description="Low complexity" evidence="1">
    <location>
        <begin position="33"/>
        <end position="49"/>
    </location>
</feature>
<evidence type="ECO:0000313" key="3">
    <source>
        <dbReference type="EMBL" id="GJJ76066.1"/>
    </source>
</evidence>
<organism evidence="3 4">
    <name type="scientific">Entomortierella parvispora</name>
    <dbReference type="NCBI Taxonomy" id="205924"/>
    <lineage>
        <taxon>Eukaryota</taxon>
        <taxon>Fungi</taxon>
        <taxon>Fungi incertae sedis</taxon>
        <taxon>Mucoromycota</taxon>
        <taxon>Mortierellomycotina</taxon>
        <taxon>Mortierellomycetes</taxon>
        <taxon>Mortierellales</taxon>
        <taxon>Mortierellaceae</taxon>
        <taxon>Entomortierella</taxon>
    </lineage>
</organism>
<feature type="compositionally biased region" description="Basic and acidic residues" evidence="1">
    <location>
        <begin position="280"/>
        <end position="292"/>
    </location>
</feature>
<feature type="region of interest" description="Disordered" evidence="1">
    <location>
        <begin position="245"/>
        <end position="390"/>
    </location>
</feature>
<dbReference type="EMBL" id="BQFW01000012">
    <property type="protein sequence ID" value="GJJ76066.1"/>
    <property type="molecule type" value="Genomic_DNA"/>
</dbReference>
<dbReference type="InterPro" id="IPR001005">
    <property type="entry name" value="SANT/Myb"/>
</dbReference>
<sequence>MSLSPPLSSGSMAPTFSSLQTNTALKSESDAASSTTSPPVTPPTRSSGPDAGSAMHTTLPSPPPSSSSHSRSVKQGMLGEDSGSIEKIARRLSPTHHSRPSTSDPNNMARASPRGATGAGVKTHSSSSSTSSVAHSHSHSNNHVPPSSIHNKHVVSLAKTKALGHLARSTSSEVDNEVAHALASGRSIVSKTDWKEDDAQYLVQLIENQFPKGNIIWDWVGQQMVSRGFTKSQCRSKWKRIRTKVLHGDGTQTAKDRDYPREPDELLDDDDDEPMAASEDAARWHARQESGRSHGSQRTQSSRYRSRSPTSRSYPGHPRYDERRNERDVEEENEIWSDDEDPNSGYNGYDQGHYPGYGESPSSARPRQHSQSHYRQSSSNMADENGEDSRLSAIATPNSFGKIEWKPEDSEFLVRLIESKFASRKVDWAWVSKQMEGRGYDRTQCKSRWWRVQHRQNQSNHGGSHGLHASRRQRQESGVSQGQDDKPAFVDSDNEDALQEEQQREHTAAEAQQGRDDPSVGSRASSVSEDPNSTRLRQDQQDTSNSKSEQQPPTEGRSSKGEHQKHIEWKEEDSRYMYRIIEREFPVGNVVWSVIAEKMASRGYSQTQCMSKWRRHLKHNKMSNEGNIKGSGMSMSMDLDADMGSVTSGTGTGVPVEDERSAQQYRQSYRADSGGAKRLKTGPRDSGISRGSEDYGHVGPLDARLVEMEYDRYYDAGGKRRRTEEGESHPDHAHHRRHSHHRHHHHDPYHYDRHTSIPYDDRYPKEHNDGYRHRDPDPASAPYYADYYRDEREPPFDPRYGRHTRYENEARLPQEEAESLETSRPALVDERYEPTTTVASAQGMGEEQEEELPLESQSEPHSSSRRYHNQPIAAGEPQSSWADEPREGGDANPDNREMAMATSPRLSYRGTPSHQAPPPQPLSAHHRQRSSSVASSGYREAYGSTQGQHYGHSPVGHDAPSVRGSRPDHHHHHQRQEGSHRPLEPVQRSRPIARSPERGLLGTSQGRRTTATRQALDREETYAPRYESDGHRRTAPPPASSSYRYHHDELDYDRRRRYEGPLTRGGPLESDHEPLIDYAMEDDLDWAAGRWESRDMARLAAAVARQGRRWDAIRERIRVPVLVSPYDDDDEVYDGVRFEPFPYYRSEPRRISQSSMSGGYYQHSRPRSNSHGHHQHHSYSRRQYGQPSHHHQHRPSASRHEGAAGGPLYAPLRQSRTAISGPIKRTMPPRAIPEVVDVDLTTDALSGDEGVIERSDMDRESEMISIDDPEQQQPLRDQKESELAPTTITTEGQEESTNMSVDVDETFENGPVVVVEAAGDQEPRLVNEAPEPMDEEEQGGEPTTAAAAGIASAEQMPLQQAGDDEGAESMPSIATE</sequence>
<feature type="compositionally biased region" description="Low complexity" evidence="1">
    <location>
        <begin position="1"/>
        <end position="12"/>
    </location>
</feature>
<feature type="compositionally biased region" description="Basic and acidic residues" evidence="1">
    <location>
        <begin position="1251"/>
        <end position="1262"/>
    </location>
</feature>
<feature type="region of interest" description="Disordered" evidence="1">
    <location>
        <begin position="1"/>
        <end position="149"/>
    </location>
</feature>
<gene>
    <name evidence="3" type="ORF">EMPS_08425</name>
</gene>
<feature type="compositionally biased region" description="Basic and acidic residues" evidence="1">
    <location>
        <begin position="557"/>
        <end position="568"/>
    </location>
</feature>
<dbReference type="Proteomes" id="UP000827284">
    <property type="component" value="Unassembled WGS sequence"/>
</dbReference>
<name>A0A9P3HGC1_9FUNG</name>
<feature type="compositionally biased region" description="Basic and acidic residues" evidence="1">
    <location>
        <begin position="883"/>
        <end position="897"/>
    </location>
</feature>
<feature type="region of interest" description="Disordered" evidence="1">
    <location>
        <begin position="1149"/>
        <end position="1210"/>
    </location>
</feature>
<feature type="compositionally biased region" description="Acidic residues" evidence="1">
    <location>
        <begin position="265"/>
        <end position="274"/>
    </location>
</feature>
<feature type="compositionally biased region" description="Basic and acidic residues" evidence="1">
    <location>
        <begin position="254"/>
        <end position="264"/>
    </location>
</feature>
<dbReference type="PROSITE" id="PS50090">
    <property type="entry name" value="MYB_LIKE"/>
    <property type="match status" value="3"/>
</dbReference>
<evidence type="ECO:0000256" key="1">
    <source>
        <dbReference type="SAM" id="MobiDB-lite"/>
    </source>
</evidence>
<evidence type="ECO:0000259" key="2">
    <source>
        <dbReference type="PROSITE" id="PS50090"/>
    </source>
</evidence>
<feature type="compositionally biased region" description="Low complexity" evidence="1">
    <location>
        <begin position="296"/>
        <end position="315"/>
    </location>
</feature>
<dbReference type="SMART" id="SM00717">
    <property type="entry name" value="SANT"/>
    <property type="match status" value="3"/>
</dbReference>
<comment type="caution">
    <text evidence="3">The sequence shown here is derived from an EMBL/GenBank/DDBJ whole genome shotgun (WGS) entry which is preliminary data.</text>
</comment>
<feature type="domain" description="Myb-like" evidence="2">
    <location>
        <begin position="561"/>
        <end position="617"/>
    </location>
</feature>
<feature type="compositionally biased region" description="Basic and acidic residues" evidence="1">
    <location>
        <begin position="1015"/>
        <end position="1032"/>
    </location>
</feature>
<feature type="compositionally biased region" description="Low complexity" evidence="1">
    <location>
        <begin position="1340"/>
        <end position="1354"/>
    </location>
</feature>
<feature type="compositionally biased region" description="Basic and acidic residues" evidence="1">
    <location>
        <begin position="1045"/>
        <end position="1059"/>
    </location>
</feature>
<feature type="region of interest" description="Disordered" evidence="1">
    <location>
        <begin position="1246"/>
        <end position="1298"/>
    </location>
</feature>
<keyword evidence="4" id="KW-1185">Reference proteome</keyword>
<dbReference type="OrthoDB" id="676304at2759"/>
<feature type="compositionally biased region" description="Polar residues" evidence="1">
    <location>
        <begin position="1284"/>
        <end position="1298"/>
    </location>
</feature>
<feature type="compositionally biased region" description="Basic and acidic residues" evidence="1">
    <location>
        <begin position="787"/>
        <end position="814"/>
    </location>
</feature>
<feature type="region of interest" description="Disordered" evidence="1">
    <location>
        <begin position="1317"/>
        <end position="1376"/>
    </location>
</feature>
<feature type="compositionally biased region" description="Polar residues" evidence="1">
    <location>
        <begin position="1002"/>
        <end position="1013"/>
    </location>
</feature>
<reference evidence="3" key="2">
    <citation type="journal article" date="2022" name="Microbiol. Resour. Announc.">
        <title>Whole-Genome Sequence of Entomortierella parvispora E1425, a Mucoromycotan Fungus Associated with Burkholderiaceae-Related Endosymbiotic Bacteria.</title>
        <authorList>
            <person name="Herlambang A."/>
            <person name="Guo Y."/>
            <person name="Takashima Y."/>
            <person name="Narisawa K."/>
            <person name="Ohta H."/>
            <person name="Nishizawa T."/>
        </authorList>
    </citation>
    <scope>NUCLEOTIDE SEQUENCE</scope>
    <source>
        <strain evidence="3">E1425</strain>
    </source>
</reference>
<evidence type="ECO:0000313" key="4">
    <source>
        <dbReference type="Proteomes" id="UP000827284"/>
    </source>
</evidence>
<feature type="compositionally biased region" description="Basic and acidic residues" evidence="1">
    <location>
        <begin position="501"/>
        <end position="518"/>
    </location>
</feature>
<feature type="compositionally biased region" description="Acidic residues" evidence="1">
    <location>
        <begin position="328"/>
        <end position="342"/>
    </location>
</feature>
<feature type="region of interest" description="Disordered" evidence="1">
    <location>
        <begin position="454"/>
        <end position="568"/>
    </location>
</feature>
<feature type="compositionally biased region" description="Basic residues" evidence="1">
    <location>
        <begin position="1164"/>
        <end position="1180"/>
    </location>
</feature>
<reference evidence="3" key="1">
    <citation type="submission" date="2021-11" db="EMBL/GenBank/DDBJ databases">
        <authorList>
            <person name="Herlambang A."/>
            <person name="Guo Y."/>
            <person name="Takashima Y."/>
            <person name="Nishizawa T."/>
        </authorList>
    </citation>
    <scope>NUCLEOTIDE SEQUENCE</scope>
    <source>
        <strain evidence="3">E1425</strain>
    </source>
</reference>
<feature type="compositionally biased region" description="Low complexity" evidence="1">
    <location>
        <begin position="123"/>
        <end position="148"/>
    </location>
</feature>
<feature type="compositionally biased region" description="Basic and acidic residues" evidence="1">
    <location>
        <begin position="719"/>
        <end position="731"/>
    </location>
</feature>
<feature type="region of interest" description="Disordered" evidence="1">
    <location>
        <begin position="640"/>
        <end position="700"/>
    </location>
</feature>
<feature type="compositionally biased region" description="Basic residues" evidence="1">
    <location>
        <begin position="732"/>
        <end position="747"/>
    </location>
</feature>
<feature type="compositionally biased region" description="Polar residues" evidence="1">
    <location>
        <begin position="522"/>
        <end position="553"/>
    </location>
</feature>
<feature type="domain" description="Myb-like" evidence="2">
    <location>
        <begin position="186"/>
        <end position="242"/>
    </location>
</feature>
<feature type="compositionally biased region" description="Basic residues" evidence="1">
    <location>
        <begin position="1188"/>
        <end position="1197"/>
    </location>
</feature>
<dbReference type="CDD" id="cd00167">
    <property type="entry name" value="SANT"/>
    <property type="match status" value="1"/>
</dbReference>
<accession>A0A9P3HGC1</accession>
<protein>
    <recommendedName>
        <fullName evidence="2">Myb-like domain-containing protein</fullName>
    </recommendedName>
</protein>
<feature type="compositionally biased region" description="Basic and acidic residues" evidence="1">
    <location>
        <begin position="318"/>
        <end position="327"/>
    </location>
</feature>
<feature type="region of interest" description="Disordered" evidence="1">
    <location>
        <begin position="719"/>
        <end position="1072"/>
    </location>
</feature>
<feature type="compositionally biased region" description="Basic and acidic residues" evidence="1">
    <location>
        <begin position="748"/>
        <end position="777"/>
    </location>
</feature>
<proteinExistence type="predicted"/>
<feature type="domain" description="Myb-like" evidence="2">
    <location>
        <begin position="405"/>
        <end position="453"/>
    </location>
</feature>
<feature type="compositionally biased region" description="Polar residues" evidence="1">
    <location>
        <begin position="14"/>
        <end position="32"/>
    </location>
</feature>